<name>A0A429XTW3_9BACI</name>
<dbReference type="AlphaFoldDB" id="A0A429XTW3"/>
<sequence>MKILELHFVTSDGKTAKINIDHPQEPVNPEEVKNAMQSIIDSGVFIDSEGYRYEEMKAARLVERTVTDYSLE</sequence>
<protein>
    <submittedName>
        <fullName evidence="1">DUF2922 domain-containing protein</fullName>
    </submittedName>
</protein>
<keyword evidence="2" id="KW-1185">Reference proteome</keyword>
<dbReference type="EMBL" id="QYTV02000013">
    <property type="protein sequence ID" value="RST71277.1"/>
    <property type="molecule type" value="Genomic_DNA"/>
</dbReference>
<accession>A0A429XTW3</accession>
<comment type="caution">
    <text evidence="1">The sequence shown here is derived from an EMBL/GenBank/DDBJ whole genome shotgun (WGS) entry which is preliminary data.</text>
</comment>
<gene>
    <name evidence="1" type="ORF">D4T97_019130</name>
</gene>
<dbReference type="Pfam" id="PF11148">
    <property type="entry name" value="DUF2922"/>
    <property type="match status" value="1"/>
</dbReference>
<dbReference type="InterPro" id="IPR021321">
    <property type="entry name" value="DUF2922"/>
</dbReference>
<dbReference type="RefSeq" id="WP_126052368.1">
    <property type="nucleotide sequence ID" value="NZ_QYTV02000013.1"/>
</dbReference>
<organism evidence="1 2">
    <name type="scientific">Siminovitchia acidinfaciens</name>
    <dbReference type="NCBI Taxonomy" id="2321395"/>
    <lineage>
        <taxon>Bacteria</taxon>
        <taxon>Bacillati</taxon>
        <taxon>Bacillota</taxon>
        <taxon>Bacilli</taxon>
        <taxon>Bacillales</taxon>
        <taxon>Bacillaceae</taxon>
        <taxon>Siminovitchia</taxon>
    </lineage>
</organism>
<evidence type="ECO:0000313" key="1">
    <source>
        <dbReference type="EMBL" id="RST71277.1"/>
    </source>
</evidence>
<dbReference type="OrthoDB" id="2454247at2"/>
<proteinExistence type="predicted"/>
<dbReference type="Proteomes" id="UP000287156">
    <property type="component" value="Unassembled WGS sequence"/>
</dbReference>
<evidence type="ECO:0000313" key="2">
    <source>
        <dbReference type="Proteomes" id="UP000287156"/>
    </source>
</evidence>
<reference evidence="1" key="1">
    <citation type="submission" date="2018-12" db="EMBL/GenBank/DDBJ databases">
        <authorList>
            <person name="Sun L."/>
            <person name="Chen Z."/>
        </authorList>
    </citation>
    <scope>NUCLEOTIDE SEQUENCE [LARGE SCALE GENOMIC DNA]</scope>
    <source>
        <strain evidence="1">3-2-2</strain>
    </source>
</reference>